<dbReference type="KEGG" id="dor:Desor_2983"/>
<sequence>MYVKIKDKSQRIIDAAILGIAESGFHNCQISKIASLAGVSVGTIYLYFENKEKVIIRVAQERIEYFIEKMRREISQVKTTEECLRVIVRTHFSYMEQNRSWAIVVYFELRQLNPKLRLIINSLIANYFSLVEGVIKRGIKCGEVPKIDTQVARQMILGTLDRATVDWLIARSPRTLMSGIEPVLALFNGALGLKKCKNII</sequence>
<dbReference type="PRINTS" id="PR00455">
    <property type="entry name" value="HTHTETR"/>
</dbReference>
<dbReference type="Pfam" id="PF08359">
    <property type="entry name" value="TetR_C_4"/>
    <property type="match status" value="1"/>
</dbReference>
<dbReference type="InterPro" id="IPR009057">
    <property type="entry name" value="Homeodomain-like_sf"/>
</dbReference>
<feature type="DNA-binding region" description="H-T-H motif" evidence="2">
    <location>
        <begin position="29"/>
        <end position="48"/>
    </location>
</feature>
<reference evidence="4 5" key="2">
    <citation type="journal article" date="2012" name="J. Bacteriol.">
        <title>Complete genome sequences of Desulfosporosinus orientis DSM765T, Desulfosporosinus youngiae DSM17734T, Desulfosporosinus meridiei DSM13257T, and Desulfosporosinus acidiphilus DSM22704T.</title>
        <authorList>
            <person name="Pester M."/>
            <person name="Brambilla E."/>
            <person name="Alazard D."/>
            <person name="Rattei T."/>
            <person name="Weinmaier T."/>
            <person name="Han J."/>
            <person name="Lucas S."/>
            <person name="Lapidus A."/>
            <person name="Cheng J.F."/>
            <person name="Goodwin L."/>
            <person name="Pitluck S."/>
            <person name="Peters L."/>
            <person name="Ovchinnikova G."/>
            <person name="Teshima H."/>
            <person name="Detter J.C."/>
            <person name="Han C.S."/>
            <person name="Tapia R."/>
            <person name="Land M.L."/>
            <person name="Hauser L."/>
            <person name="Kyrpides N.C."/>
            <person name="Ivanova N.N."/>
            <person name="Pagani I."/>
            <person name="Huntmann M."/>
            <person name="Wei C.L."/>
            <person name="Davenport K.W."/>
            <person name="Daligault H."/>
            <person name="Chain P.S."/>
            <person name="Chen A."/>
            <person name="Mavromatis K."/>
            <person name="Markowitz V."/>
            <person name="Szeto E."/>
            <person name="Mikhailova N."/>
            <person name="Pati A."/>
            <person name="Wagner M."/>
            <person name="Woyke T."/>
            <person name="Ollivier B."/>
            <person name="Klenk H.P."/>
            <person name="Spring S."/>
            <person name="Loy A."/>
        </authorList>
    </citation>
    <scope>NUCLEOTIDE SEQUENCE [LARGE SCALE GENOMIC DNA]</scope>
    <source>
        <strain evidence="5">ATCC 19365 / DSM 765 / NCIMB 8382 / VKM B-1628</strain>
    </source>
</reference>
<reference evidence="5" key="1">
    <citation type="submission" date="2011-11" db="EMBL/GenBank/DDBJ databases">
        <title>Complete sequence of Desulfosporosinus orientis DSM 765.</title>
        <authorList>
            <person name="Lucas S."/>
            <person name="Han J."/>
            <person name="Lapidus A."/>
            <person name="Cheng J.-F."/>
            <person name="Goodwin L."/>
            <person name="Pitluck S."/>
            <person name="Peters L."/>
            <person name="Ovchinnikova G."/>
            <person name="Teshima H."/>
            <person name="Detter J.C."/>
            <person name="Han C."/>
            <person name="Tapia R."/>
            <person name="Land M."/>
            <person name="Hauser L."/>
            <person name="Kyrpides N."/>
            <person name="Ivanova N."/>
            <person name="Pagani I."/>
            <person name="Pester M."/>
            <person name="Spring S."/>
            <person name="Ollivier B."/>
            <person name="Rattei T."/>
            <person name="Klenk H.-P."/>
            <person name="Wagner M."/>
            <person name="Loy A."/>
            <person name="Woyke T."/>
        </authorList>
    </citation>
    <scope>NUCLEOTIDE SEQUENCE [LARGE SCALE GENOMIC DNA]</scope>
    <source>
        <strain evidence="5">ATCC 19365 / DSM 765 / NCIMB 8382 / VKM B-1628</strain>
    </source>
</reference>
<dbReference type="Proteomes" id="UP000006346">
    <property type="component" value="Chromosome"/>
</dbReference>
<organism evidence="4 5">
    <name type="scientific">Desulfosporosinus orientis (strain ATCC 19365 / DSM 765 / NCIMB 8382 / VKM B-1628 / Singapore I)</name>
    <name type="common">Desulfotomaculum orientis</name>
    <dbReference type="NCBI Taxonomy" id="768706"/>
    <lineage>
        <taxon>Bacteria</taxon>
        <taxon>Bacillati</taxon>
        <taxon>Bacillota</taxon>
        <taxon>Clostridia</taxon>
        <taxon>Eubacteriales</taxon>
        <taxon>Desulfitobacteriaceae</taxon>
        <taxon>Desulfosporosinus</taxon>
    </lineage>
</organism>
<keyword evidence="5" id="KW-1185">Reference proteome</keyword>
<evidence type="ECO:0000313" key="4">
    <source>
        <dbReference type="EMBL" id="AET68507.1"/>
    </source>
</evidence>
<dbReference type="RefSeq" id="WP_014185315.1">
    <property type="nucleotide sequence ID" value="NC_016584.1"/>
</dbReference>
<dbReference type="InterPro" id="IPR001647">
    <property type="entry name" value="HTH_TetR"/>
</dbReference>
<dbReference type="PANTHER" id="PTHR43479">
    <property type="entry name" value="ACREF/ENVCD OPERON REPRESSOR-RELATED"/>
    <property type="match status" value="1"/>
</dbReference>
<dbReference type="GO" id="GO:0003677">
    <property type="term" value="F:DNA binding"/>
    <property type="evidence" value="ECO:0007669"/>
    <property type="project" value="UniProtKB-UniRule"/>
</dbReference>
<dbReference type="PANTHER" id="PTHR43479:SF11">
    <property type="entry name" value="ACREF_ENVCD OPERON REPRESSOR-RELATED"/>
    <property type="match status" value="1"/>
</dbReference>
<accession>G7WGS1</accession>
<keyword evidence="1 2" id="KW-0238">DNA-binding</keyword>
<feature type="domain" description="HTH tetR-type" evidence="3">
    <location>
        <begin position="6"/>
        <end position="66"/>
    </location>
</feature>
<dbReference type="InterPro" id="IPR013570">
    <property type="entry name" value="Tscrpt_reg_YsiA_C"/>
</dbReference>
<dbReference type="PROSITE" id="PS50977">
    <property type="entry name" value="HTH_TETR_2"/>
    <property type="match status" value="1"/>
</dbReference>
<dbReference type="HOGENOM" id="CLU_069356_12_2_9"/>
<dbReference type="PATRIC" id="fig|768706.3.peg.2995"/>
<proteinExistence type="predicted"/>
<dbReference type="Gene3D" id="1.10.357.10">
    <property type="entry name" value="Tetracycline Repressor, domain 2"/>
    <property type="match status" value="1"/>
</dbReference>
<name>G7WGS1_DESOD</name>
<gene>
    <name evidence="4" type="ordered locus">Desor_2983</name>
</gene>
<dbReference type="AlphaFoldDB" id="G7WGS1"/>
<evidence type="ECO:0000256" key="1">
    <source>
        <dbReference type="ARBA" id="ARBA00023125"/>
    </source>
</evidence>
<evidence type="ECO:0000259" key="3">
    <source>
        <dbReference type="PROSITE" id="PS50977"/>
    </source>
</evidence>
<dbReference type="OrthoDB" id="13453at2"/>
<dbReference type="InterPro" id="IPR036271">
    <property type="entry name" value="Tet_transcr_reg_TetR-rel_C_sf"/>
</dbReference>
<dbReference type="Gene3D" id="1.10.10.60">
    <property type="entry name" value="Homeodomain-like"/>
    <property type="match status" value="1"/>
</dbReference>
<protein>
    <submittedName>
        <fullName evidence="4">Transcriptional regulator</fullName>
    </submittedName>
</protein>
<dbReference type="SUPFAM" id="SSF48498">
    <property type="entry name" value="Tetracyclin repressor-like, C-terminal domain"/>
    <property type="match status" value="1"/>
</dbReference>
<dbReference type="EMBL" id="CP003108">
    <property type="protein sequence ID" value="AET68507.1"/>
    <property type="molecule type" value="Genomic_DNA"/>
</dbReference>
<dbReference type="SUPFAM" id="SSF46689">
    <property type="entry name" value="Homeodomain-like"/>
    <property type="match status" value="1"/>
</dbReference>
<dbReference type="STRING" id="768706.Desor_2983"/>
<dbReference type="InterPro" id="IPR050624">
    <property type="entry name" value="HTH-type_Tx_Regulator"/>
</dbReference>
<evidence type="ECO:0000313" key="5">
    <source>
        <dbReference type="Proteomes" id="UP000006346"/>
    </source>
</evidence>
<dbReference type="Pfam" id="PF00440">
    <property type="entry name" value="TetR_N"/>
    <property type="match status" value="1"/>
</dbReference>
<evidence type="ECO:0000256" key="2">
    <source>
        <dbReference type="PROSITE-ProRule" id="PRU00335"/>
    </source>
</evidence>
<dbReference type="eggNOG" id="COG1309">
    <property type="taxonomic scope" value="Bacteria"/>
</dbReference>